<keyword evidence="1" id="KW-1133">Transmembrane helix</keyword>
<feature type="transmembrane region" description="Helical" evidence="1">
    <location>
        <begin position="119"/>
        <end position="141"/>
    </location>
</feature>
<dbReference type="EMBL" id="CAWUHD010000073">
    <property type="protein sequence ID" value="CAK7227492.1"/>
    <property type="molecule type" value="Genomic_DNA"/>
</dbReference>
<proteinExistence type="predicted"/>
<comment type="caution">
    <text evidence="2">The sequence shown here is derived from an EMBL/GenBank/DDBJ whole genome shotgun (WGS) entry which is preliminary data.</text>
</comment>
<dbReference type="Proteomes" id="UP001642482">
    <property type="component" value="Unassembled WGS sequence"/>
</dbReference>
<gene>
    <name evidence="2" type="ORF">SEUCBS140593_006594</name>
</gene>
<evidence type="ECO:0000313" key="3">
    <source>
        <dbReference type="Proteomes" id="UP001642482"/>
    </source>
</evidence>
<accession>A0ABP0C766</accession>
<protein>
    <submittedName>
        <fullName evidence="2">Uncharacterized protein</fullName>
    </submittedName>
</protein>
<keyword evidence="1" id="KW-0472">Membrane</keyword>
<evidence type="ECO:0000256" key="1">
    <source>
        <dbReference type="SAM" id="Phobius"/>
    </source>
</evidence>
<name>A0ABP0C766_9PEZI</name>
<keyword evidence="1" id="KW-0812">Transmembrane</keyword>
<reference evidence="2 3" key="1">
    <citation type="submission" date="2024-01" db="EMBL/GenBank/DDBJ databases">
        <authorList>
            <person name="Allen C."/>
            <person name="Tagirdzhanova G."/>
        </authorList>
    </citation>
    <scope>NUCLEOTIDE SEQUENCE [LARGE SCALE GENOMIC DNA]</scope>
</reference>
<sequence length="142" mass="15998">MMYAAVDAGNAASQPMLIYVNPQCWHDATETRQDPSIVTGHAAKIIMAVTTVTAVPRLRQCHGWTTLRVAGLPRHGMPLWPPPMQIERRLTRELDDTDPDAEYYAIIYEYIGSADSERLSLNIFAGLSVMLIHFFFFLAIFV</sequence>
<keyword evidence="3" id="KW-1185">Reference proteome</keyword>
<organism evidence="2 3">
    <name type="scientific">Sporothrix eucalyptigena</name>
    <dbReference type="NCBI Taxonomy" id="1812306"/>
    <lineage>
        <taxon>Eukaryota</taxon>
        <taxon>Fungi</taxon>
        <taxon>Dikarya</taxon>
        <taxon>Ascomycota</taxon>
        <taxon>Pezizomycotina</taxon>
        <taxon>Sordariomycetes</taxon>
        <taxon>Sordariomycetidae</taxon>
        <taxon>Ophiostomatales</taxon>
        <taxon>Ophiostomataceae</taxon>
        <taxon>Sporothrix</taxon>
    </lineage>
</organism>
<evidence type="ECO:0000313" key="2">
    <source>
        <dbReference type="EMBL" id="CAK7227492.1"/>
    </source>
</evidence>